<feature type="disulfide bond" evidence="9">
    <location>
        <begin position="221"/>
        <end position="233"/>
    </location>
</feature>
<dbReference type="SUPFAM" id="SSF57424">
    <property type="entry name" value="LDL receptor-like module"/>
    <property type="match status" value="2"/>
</dbReference>
<dbReference type="PROSITE" id="PS50068">
    <property type="entry name" value="LDLRA_2"/>
    <property type="match status" value="3"/>
</dbReference>
<evidence type="ECO:0000313" key="14">
    <source>
        <dbReference type="EMBL" id="CAF1127398.1"/>
    </source>
</evidence>
<dbReference type="Gene3D" id="4.10.400.10">
    <property type="entry name" value="Low-density Lipoprotein Receptor"/>
    <property type="match status" value="2"/>
</dbReference>
<gene>
    <name evidence="15" type="ORF">EDS130_LOCUS28310</name>
    <name evidence="14" type="ORF">XAT740_LOCUS19716</name>
</gene>
<feature type="transmembrane region" description="Helical" evidence="10">
    <location>
        <begin position="1243"/>
        <end position="1264"/>
    </location>
</feature>
<evidence type="ECO:0000256" key="9">
    <source>
        <dbReference type="PROSITE-ProRule" id="PRU00124"/>
    </source>
</evidence>
<dbReference type="InterPro" id="IPR000742">
    <property type="entry name" value="EGF"/>
</dbReference>
<reference evidence="14" key="1">
    <citation type="submission" date="2021-02" db="EMBL/GenBank/DDBJ databases">
        <authorList>
            <person name="Nowell W R."/>
        </authorList>
    </citation>
    <scope>NUCLEOTIDE SEQUENCE</scope>
</reference>
<dbReference type="PROSITE" id="PS01209">
    <property type="entry name" value="LDLRA_1"/>
    <property type="match status" value="1"/>
</dbReference>
<comment type="caution">
    <text evidence="8">Lacks conserved residue(s) required for the propagation of feature annotation.</text>
</comment>
<feature type="disulfide bond" evidence="9">
    <location>
        <begin position="659"/>
        <end position="674"/>
    </location>
</feature>
<dbReference type="GO" id="GO:0016192">
    <property type="term" value="P:vesicle-mediated transport"/>
    <property type="evidence" value="ECO:0007669"/>
    <property type="project" value="UniProtKB-ARBA"/>
</dbReference>
<keyword evidence="7 8" id="KW-1015">Disulfide bond</keyword>
<dbReference type="EMBL" id="CAJNOJ010000183">
    <property type="protein sequence ID" value="CAF1257157.1"/>
    <property type="molecule type" value="Genomic_DNA"/>
</dbReference>
<evidence type="ECO:0000256" key="1">
    <source>
        <dbReference type="ARBA" id="ARBA00004167"/>
    </source>
</evidence>
<dbReference type="SUPFAM" id="SSF57196">
    <property type="entry name" value="EGF/Laminin"/>
    <property type="match status" value="1"/>
</dbReference>
<evidence type="ECO:0000256" key="3">
    <source>
        <dbReference type="ARBA" id="ARBA00022692"/>
    </source>
</evidence>
<keyword evidence="8" id="KW-0245">EGF-like domain</keyword>
<dbReference type="EMBL" id="CAJNOR010001353">
    <property type="protein sequence ID" value="CAF1127398.1"/>
    <property type="molecule type" value="Genomic_DNA"/>
</dbReference>
<keyword evidence="16" id="KW-1185">Reference proteome</keyword>
<comment type="caution">
    <text evidence="14">The sequence shown here is derived from an EMBL/GenBank/DDBJ whole genome shotgun (WGS) entry which is preliminary data.</text>
</comment>
<keyword evidence="6 10" id="KW-0472">Membrane</keyword>
<feature type="domain" description="EGF-like" evidence="12">
    <location>
        <begin position="968"/>
        <end position="1009"/>
    </location>
</feature>
<dbReference type="GO" id="GO:0012505">
    <property type="term" value="C:endomembrane system"/>
    <property type="evidence" value="ECO:0007669"/>
    <property type="project" value="UniProtKB-SubCell"/>
</dbReference>
<feature type="transmembrane region" description="Helical" evidence="10">
    <location>
        <begin position="1413"/>
        <end position="1437"/>
    </location>
</feature>
<dbReference type="InterPro" id="IPR050685">
    <property type="entry name" value="LDLR"/>
</dbReference>
<evidence type="ECO:0000256" key="7">
    <source>
        <dbReference type="ARBA" id="ARBA00023157"/>
    </source>
</evidence>
<dbReference type="PROSITE" id="PS00022">
    <property type="entry name" value="EGF_1"/>
    <property type="match status" value="2"/>
</dbReference>
<dbReference type="Pfam" id="PF00057">
    <property type="entry name" value="Ldl_recept_a"/>
    <property type="match status" value="1"/>
</dbReference>
<keyword evidence="11" id="KW-0732">Signal</keyword>
<feature type="transmembrane region" description="Helical" evidence="10">
    <location>
        <begin position="1276"/>
        <end position="1302"/>
    </location>
</feature>
<dbReference type="OrthoDB" id="2019384at2759"/>
<accession>A0A814R1A2</accession>
<dbReference type="SMART" id="SM00192">
    <property type="entry name" value="LDLa"/>
    <property type="match status" value="6"/>
</dbReference>
<sequence>MLYVKFVFYLISFHWAFALPQINVQDTGRIMNNENNDTLQHDCFRVDILTENGKHSREIAFYCVSELPSELSTVADNTSIKFTFAELSNLSVASENLYLWSAPMNIVENYQFYLNELSFTNNSNLSEEVFYNCTFPRFGSVCQYELDPYHSKHSSLIEILDEFYRTYKYTPMNLTCYTHLQCNRGHSSSCLDWAEICNGEIDCFDSGIDEKDCWQLEINECEDGEYRCTNGQCISKIFLHDDSRFPDCRDGSDEFLSSANENNVCDVKQPLFKCEDVQCIWRTRTSSCWSHRQRVILNNLYSVKDNSTCDQCWAVFVCYGVGLYKSSLYNCSTVSGNRTHTEVIELQCPDMFYMPIIPVLFGDIYFAYEKYKSTMNIPNLYEYPYVCYNNSRYDNYFIEAAKESHGYSTTIFNNRTCHRLYDRWIPVTSDMGSITQTYLTSDLLEKLWQYQQVYEYDSTMCKRSTMYECINSSKCISIHRFKNGVRDCPHSDDEDEISLNHTYSSLHLSPGVFEGAMNAEHAKKHLLFQTICDGFTELLPININGRNETDETNCEYWSCDNIYTRCNGLSNCPNGVDETDCNIAPSANCSSNEFSCVSPVTPSRFMCLSTKQVGDGKIDCLGASDEPALCRTEYVQTNHYNFYCRNPGVEQCVTFSELCNSNTDCFDGEDEQFCTTAKKYSFYSICWAEERSNATDIENFLCEQMQGYSKERIIHFTLEQKTKSRSRQTDEQKRSALLPFPIPIQPKYSFCHRGFPVKLWSQNQTKQICFCPPSYYGNRCQHQNQRISLSLQFQAAPNSWQTPFAIVVLLVYDDNSEQIIDSYEQFTYLSIRDCDMKHHVYLTYTDRPKNQTRNYEIRIDVYEKISLHYRGSFLFPVKFSFLPVHRLSFLINIPKSDTNVETCSTNPCQNGPCRKYLNNKQRTFCQYSKTGPKYYCSNDSLPIGISSNNNRPICVCPMNKFGHRCLLKSTVCDKFVCQNGGQCIPMDEYEITKRSSCICRRGFTGDYCEVNDTQLILSFDKQLLLPSSIFIHFIQAMSNSKPLRSTTFHTIVLQQNYLTILWSRIFHLIFIEFYPNNYYLALAQKNYTQSQELRKTISPSDRCLHINETLNHSISELPLIHRIKYYHLPCRLHPSTLSCFYDDVHLCICYDFRQQRLANCFEFTHNMTFDCFGQNDCQYGGKCFQDTPKCPKKSMCSCPSCFYGRLCQFTTSGFGLSLDSILGHHILPSVSIVHQPIMVKVSIALNIVCVVIGFINGILSLITFQNKKVCEVGCGLYLFYSSMTTLAIMIFFVLKFWILLIAQIRGISHRLFLQIECVSSNFLLRIALNMDLWLQASVASERVITVLKGARFVRKKSRTVAKFIVTSLLLFNILTSIHDPIHRRLIDEENNDNDEKRIWCIVTYSSRLQAFDYAIQVVQFFVPFFINLIAATILLIAKTRQQSNFQTQKSMKEILQENYRQHRHLFIAPIILVILALPRLIISFTSKCLKSSNNAWVPSEQHELIPGFNVTTHFITFQLQFQQFKT</sequence>
<dbReference type="Proteomes" id="UP000663828">
    <property type="component" value="Unassembled WGS sequence"/>
</dbReference>
<evidence type="ECO:0000259" key="12">
    <source>
        <dbReference type="PROSITE" id="PS50026"/>
    </source>
</evidence>
<dbReference type="PRINTS" id="PR00261">
    <property type="entry name" value="LDLRECEPTOR"/>
</dbReference>
<dbReference type="InterPro" id="IPR002172">
    <property type="entry name" value="LDrepeatLR_classA_rpt"/>
</dbReference>
<name>A0A814R1A2_ADIRI</name>
<evidence type="ECO:0000256" key="6">
    <source>
        <dbReference type="ARBA" id="ARBA00023136"/>
    </source>
</evidence>
<dbReference type="Proteomes" id="UP000663852">
    <property type="component" value="Unassembled WGS sequence"/>
</dbReference>
<organism evidence="14 16">
    <name type="scientific">Adineta ricciae</name>
    <name type="common">Rotifer</name>
    <dbReference type="NCBI Taxonomy" id="249248"/>
    <lineage>
        <taxon>Eukaryota</taxon>
        <taxon>Metazoa</taxon>
        <taxon>Spiralia</taxon>
        <taxon>Gnathifera</taxon>
        <taxon>Rotifera</taxon>
        <taxon>Eurotatoria</taxon>
        <taxon>Bdelloidea</taxon>
        <taxon>Adinetida</taxon>
        <taxon>Adinetidae</taxon>
        <taxon>Adineta</taxon>
    </lineage>
</organism>
<evidence type="ECO:0000256" key="2">
    <source>
        <dbReference type="ARBA" id="ARBA00004308"/>
    </source>
</evidence>
<dbReference type="InterPro" id="IPR023415">
    <property type="entry name" value="LDLR_class-A_CS"/>
</dbReference>
<dbReference type="GO" id="GO:0005886">
    <property type="term" value="C:plasma membrane"/>
    <property type="evidence" value="ECO:0007669"/>
    <property type="project" value="TreeGrafter"/>
</dbReference>
<evidence type="ECO:0000256" key="4">
    <source>
        <dbReference type="ARBA" id="ARBA00022737"/>
    </source>
</evidence>
<feature type="disulfide bond" evidence="8">
    <location>
        <begin position="999"/>
        <end position="1008"/>
    </location>
</feature>
<evidence type="ECO:0000256" key="10">
    <source>
        <dbReference type="SAM" id="Phobius"/>
    </source>
</evidence>
<proteinExistence type="predicted"/>
<comment type="subcellular location">
    <subcellularLocation>
        <location evidence="2">Endomembrane system</location>
    </subcellularLocation>
    <subcellularLocation>
        <location evidence="1">Membrane</location>
        <topology evidence="1">Single-pass membrane protein</topology>
    </subcellularLocation>
</comment>
<keyword evidence="5 10" id="KW-1133">Transmembrane helix</keyword>
<evidence type="ECO:0000259" key="13">
    <source>
        <dbReference type="PROSITE" id="PS50262"/>
    </source>
</evidence>
<keyword evidence="4" id="KW-0677">Repeat</keyword>
<dbReference type="PROSITE" id="PS50026">
    <property type="entry name" value="EGF_3"/>
    <property type="match status" value="1"/>
</dbReference>
<dbReference type="SMART" id="SM00181">
    <property type="entry name" value="EGF"/>
    <property type="match status" value="4"/>
</dbReference>
<dbReference type="PANTHER" id="PTHR24270">
    <property type="entry name" value="LOW-DENSITY LIPOPROTEIN RECEPTOR-RELATED"/>
    <property type="match status" value="1"/>
</dbReference>
<dbReference type="InterPro" id="IPR017452">
    <property type="entry name" value="GPCR_Rhodpsn_7TM"/>
</dbReference>
<feature type="chain" id="PRO_5036225720" evidence="11">
    <location>
        <begin position="19"/>
        <end position="1526"/>
    </location>
</feature>
<feature type="transmembrane region" description="Helical" evidence="10">
    <location>
        <begin position="1360"/>
        <end position="1378"/>
    </location>
</feature>
<feature type="signal peptide" evidence="11">
    <location>
        <begin position="1"/>
        <end position="18"/>
    </location>
</feature>
<dbReference type="InterPro" id="IPR036055">
    <property type="entry name" value="LDL_receptor-like_sf"/>
</dbReference>
<evidence type="ECO:0000313" key="16">
    <source>
        <dbReference type="Proteomes" id="UP000663828"/>
    </source>
</evidence>
<dbReference type="PROSITE" id="PS01186">
    <property type="entry name" value="EGF_2"/>
    <property type="match status" value="1"/>
</dbReference>
<keyword evidence="3 10" id="KW-0812">Transmembrane</keyword>
<dbReference type="SUPFAM" id="SSF81321">
    <property type="entry name" value="Family A G protein-coupled receptor-like"/>
    <property type="match status" value="1"/>
</dbReference>
<feature type="transmembrane region" description="Helical" evidence="10">
    <location>
        <begin position="1465"/>
        <end position="1484"/>
    </location>
</feature>
<dbReference type="CDD" id="cd00112">
    <property type="entry name" value="LDLa"/>
    <property type="match status" value="1"/>
</dbReference>
<dbReference type="Gene3D" id="1.20.1070.10">
    <property type="entry name" value="Rhodopsin 7-helix transmembrane proteins"/>
    <property type="match status" value="1"/>
</dbReference>
<evidence type="ECO:0000256" key="11">
    <source>
        <dbReference type="SAM" id="SignalP"/>
    </source>
</evidence>
<feature type="domain" description="G-protein coupled receptors family 1 profile" evidence="13">
    <location>
        <begin position="1255"/>
        <end position="1484"/>
    </location>
</feature>
<dbReference type="Gene3D" id="2.10.25.10">
    <property type="entry name" value="Laminin"/>
    <property type="match status" value="1"/>
</dbReference>
<dbReference type="PROSITE" id="PS50262">
    <property type="entry name" value="G_PROTEIN_RECEP_F1_2"/>
    <property type="match status" value="1"/>
</dbReference>
<evidence type="ECO:0000256" key="5">
    <source>
        <dbReference type="ARBA" id="ARBA00022989"/>
    </source>
</evidence>
<evidence type="ECO:0000313" key="15">
    <source>
        <dbReference type="EMBL" id="CAF1257157.1"/>
    </source>
</evidence>
<protein>
    <submittedName>
        <fullName evidence="14">Uncharacterized protein</fullName>
    </submittedName>
</protein>
<evidence type="ECO:0000256" key="8">
    <source>
        <dbReference type="PROSITE-ProRule" id="PRU00076"/>
    </source>
</evidence>